<proteinExistence type="predicted"/>
<dbReference type="Gene3D" id="3.30.1380.20">
    <property type="entry name" value="Trafficking protein particle complex subunit 3"/>
    <property type="match status" value="1"/>
</dbReference>
<dbReference type="KEGG" id="lpd:AYR62_07760"/>
<dbReference type="InterPro" id="IPR019642">
    <property type="entry name" value="DUF2507"/>
</dbReference>
<reference evidence="1 2" key="1">
    <citation type="submission" date="2016-03" db="EMBL/GenBank/DDBJ databases">
        <title>Pediococcus and Lactobacillus from brewery environment - whole genome sequencing and assembly.</title>
        <authorList>
            <person name="Behr J."/>
            <person name="Geissler A.J."/>
            <person name="Vogel R.F."/>
        </authorList>
    </citation>
    <scope>NUCLEOTIDE SEQUENCE [LARGE SCALE GENOMIC DNA]</scope>
    <source>
        <strain evidence="1 2">TMW 1.1995</strain>
    </source>
</reference>
<dbReference type="InterPro" id="IPR024096">
    <property type="entry name" value="NO_sig/Golgi_transp_ligand-bd"/>
</dbReference>
<dbReference type="Pfam" id="PF10702">
    <property type="entry name" value="DUF2507"/>
    <property type="match status" value="1"/>
</dbReference>
<sequence>MDTQIYTNYLTDPNNSGLFGQALLRDVILTDILGPDASNIAYWEGKQLARRFKLGSASDIAVFFAQAQFGTLSLTKQSATQWQFELTGKPVELRVATDSKTAFTLEAGFLAATVEQMIGVVAETEVAPLTRSRKALAITMTVHLDPKDPVSDPQELIPMKLILPTQDSKTTE</sequence>
<evidence type="ECO:0000313" key="1">
    <source>
        <dbReference type="EMBL" id="ANZ68241.1"/>
    </source>
</evidence>
<gene>
    <name evidence="1" type="ORF">AYR63_14655</name>
</gene>
<dbReference type="SUPFAM" id="SSF111126">
    <property type="entry name" value="Ligand-binding domain in the NO signalling and Golgi transport"/>
    <property type="match status" value="1"/>
</dbReference>
<keyword evidence="2" id="KW-1185">Reference proteome</keyword>
<organism evidence="1 2">
    <name type="scientific">Secundilactobacillus paracollinoides</name>
    <dbReference type="NCBI Taxonomy" id="240427"/>
    <lineage>
        <taxon>Bacteria</taxon>
        <taxon>Bacillati</taxon>
        <taxon>Bacillota</taxon>
        <taxon>Bacilli</taxon>
        <taxon>Lactobacillales</taxon>
        <taxon>Lactobacillaceae</taxon>
        <taxon>Secundilactobacillus</taxon>
    </lineage>
</organism>
<evidence type="ECO:0000313" key="2">
    <source>
        <dbReference type="Proteomes" id="UP000093267"/>
    </source>
</evidence>
<dbReference type="STRING" id="240427.AYR62_07760"/>
<dbReference type="EMBL" id="CP014924">
    <property type="protein sequence ID" value="ANZ68241.1"/>
    <property type="molecule type" value="Genomic_DNA"/>
</dbReference>
<evidence type="ECO:0008006" key="3">
    <source>
        <dbReference type="Google" id="ProtNLM"/>
    </source>
</evidence>
<name>A0A1B2J1R7_9LACO</name>
<dbReference type="Proteomes" id="UP000093267">
    <property type="component" value="Chromosome"/>
</dbReference>
<dbReference type="OrthoDB" id="2965348at2"/>
<dbReference type="AlphaFoldDB" id="A0A1B2J1R7"/>
<dbReference type="RefSeq" id="WP_054710089.1">
    <property type="nucleotide sequence ID" value="NZ_CP014912.1"/>
</dbReference>
<protein>
    <recommendedName>
        <fullName evidence="3">Hydrocarbon-binding protein</fullName>
    </recommendedName>
</protein>
<accession>A0A1B2J1R7</accession>